<organism evidence="1">
    <name type="scientific">hydrothermal vent metagenome</name>
    <dbReference type="NCBI Taxonomy" id="652676"/>
    <lineage>
        <taxon>unclassified sequences</taxon>
        <taxon>metagenomes</taxon>
        <taxon>ecological metagenomes</taxon>
    </lineage>
</organism>
<proteinExistence type="predicted"/>
<reference evidence="1" key="1">
    <citation type="submission" date="2018-06" db="EMBL/GenBank/DDBJ databases">
        <authorList>
            <person name="Zhirakovskaya E."/>
        </authorList>
    </citation>
    <scope>NUCLEOTIDE SEQUENCE</scope>
</reference>
<protein>
    <recommendedName>
        <fullName evidence="2">Nucleotidyl transferase AbiEii/AbiGii toxin family protein</fullName>
    </recommendedName>
</protein>
<accession>A0A3B0Y3W0</accession>
<evidence type="ECO:0000313" key="1">
    <source>
        <dbReference type="EMBL" id="VAW71520.1"/>
    </source>
</evidence>
<dbReference type="AlphaFoldDB" id="A0A3B0Y3W0"/>
<dbReference type="EMBL" id="UOFJ01000605">
    <property type="protein sequence ID" value="VAW71520.1"/>
    <property type="molecule type" value="Genomic_DNA"/>
</dbReference>
<evidence type="ECO:0008006" key="2">
    <source>
        <dbReference type="Google" id="ProtNLM"/>
    </source>
</evidence>
<gene>
    <name evidence="1" type="ORF">MNBD_GAMMA10-2271</name>
</gene>
<name>A0A3B0Y3W0_9ZZZZ</name>
<dbReference type="Pfam" id="PF08843">
    <property type="entry name" value="AbiEii"/>
    <property type="match status" value="1"/>
</dbReference>
<sequence length="240" mass="27197">MFNREHHKKILLILQSLNASVFDEAGAYFGGGTLISLLHDEYRWSKDVDFICPVGPGYRRLRELVADGMFKPALFFSKTALLEFPRDMVANQYGVRFLVIADGVPVKFEIVAESRLTLNIPDRFDWIPVPCLGFDDQCAEKLLANADRWLDTSVESRDLIDLAVLRLQREIPQAAIDKAELAYPVMTDLKRAVSQFQCSAKYRAKCFSALDIEVAPLIIDGIDLLARDFDMGKTERSMDE</sequence>
<dbReference type="InterPro" id="IPR014942">
    <property type="entry name" value="AbiEii"/>
</dbReference>